<name>A0AB39X9Y0_9GAMM</name>
<sequence length="170" mass="19262">MNKYLLFLFFMPFHLAASYDEGIEHFKFSGTGSHEKSLVVDGPSFSHKGLCMKDRVILTLYNNRVTSSKPIQLFQAQIAGSECAELDREQAVLYLGKLGDINFEIYNTKLSKLKSWCDNSDRDFCSDYKVKEFHLGLDGQVRIVVFGTGGRSYSVEFSPGKDVFVGRLFD</sequence>
<organism evidence="1">
    <name type="scientific">Pseudidiomarina sp. PP-1MA</name>
    <dbReference type="NCBI Taxonomy" id="3237706"/>
    <lineage>
        <taxon>Bacteria</taxon>
        <taxon>Pseudomonadati</taxon>
        <taxon>Pseudomonadota</taxon>
        <taxon>Gammaproteobacteria</taxon>
        <taxon>Alteromonadales</taxon>
        <taxon>Idiomarinaceae</taxon>
        <taxon>Pseudidiomarina</taxon>
    </lineage>
</organism>
<evidence type="ECO:0000313" key="1">
    <source>
        <dbReference type="EMBL" id="XDV10661.1"/>
    </source>
</evidence>
<accession>A0AB39X9Y0</accession>
<proteinExistence type="predicted"/>
<dbReference type="EMBL" id="CP165718">
    <property type="protein sequence ID" value="XDV10661.1"/>
    <property type="molecule type" value="Genomic_DNA"/>
</dbReference>
<dbReference type="RefSeq" id="WP_153825494.1">
    <property type="nucleotide sequence ID" value="NZ_CP165718.1"/>
</dbReference>
<protein>
    <submittedName>
        <fullName evidence="1">Uncharacterized protein</fullName>
    </submittedName>
</protein>
<gene>
    <name evidence="1" type="ORF">AB8S08_05650</name>
</gene>
<dbReference type="AlphaFoldDB" id="A0AB39X9Y0"/>
<reference evidence="1" key="1">
    <citation type="submission" date="2024-07" db="EMBL/GenBank/DDBJ databases">
        <title>Whole genome sequence of bacterial strains from algal surface.</title>
        <authorList>
            <person name="Kumar P."/>
        </authorList>
    </citation>
    <scope>NUCLEOTIDE SEQUENCE</scope>
    <source>
        <strain evidence="1">PP-1MA</strain>
    </source>
</reference>